<feature type="region of interest" description="Disordered" evidence="1">
    <location>
        <begin position="39"/>
        <end position="69"/>
    </location>
</feature>
<accession>A0A4Y3WXF4</accession>
<organism evidence="2 3">
    <name type="scientific">Pseudonocardia hydrocarbonoxydans</name>
    <dbReference type="NCBI Taxonomy" id="76726"/>
    <lineage>
        <taxon>Bacteria</taxon>
        <taxon>Bacillati</taxon>
        <taxon>Actinomycetota</taxon>
        <taxon>Actinomycetes</taxon>
        <taxon>Pseudonocardiales</taxon>
        <taxon>Pseudonocardiaceae</taxon>
        <taxon>Pseudonocardia</taxon>
    </lineage>
</organism>
<keyword evidence="3" id="KW-1185">Reference proteome</keyword>
<evidence type="ECO:0000313" key="3">
    <source>
        <dbReference type="Proteomes" id="UP000320338"/>
    </source>
</evidence>
<protein>
    <submittedName>
        <fullName evidence="2">Uncharacterized protein</fullName>
    </submittedName>
</protein>
<comment type="caution">
    <text evidence="2">The sequence shown here is derived from an EMBL/GenBank/DDBJ whole genome shotgun (WGS) entry which is preliminary data.</text>
</comment>
<dbReference type="Proteomes" id="UP000320338">
    <property type="component" value="Unassembled WGS sequence"/>
</dbReference>
<sequence length="89" mass="9079">MTPRRRPGPAEIFGAVAGRVSGTVVLAGLRLDAVERAEHDAADARPSTRVTPGARNFRGATGKETPSRVNATAAATAVDAPPPYASTIG</sequence>
<name>A0A4Y3WXF4_9PSEU</name>
<proteinExistence type="predicted"/>
<evidence type="ECO:0000313" key="2">
    <source>
        <dbReference type="EMBL" id="GEC22429.1"/>
    </source>
</evidence>
<dbReference type="AlphaFoldDB" id="A0A4Y3WXF4"/>
<reference evidence="2 3" key="1">
    <citation type="submission" date="2019-06" db="EMBL/GenBank/DDBJ databases">
        <title>Whole genome shotgun sequence of Pseudonocardia hydrocarbonoxydans NBRC 14498.</title>
        <authorList>
            <person name="Hosoyama A."/>
            <person name="Uohara A."/>
            <person name="Ohji S."/>
            <person name="Ichikawa N."/>
        </authorList>
    </citation>
    <scope>NUCLEOTIDE SEQUENCE [LARGE SCALE GENOMIC DNA]</scope>
    <source>
        <strain evidence="2 3">NBRC 14498</strain>
    </source>
</reference>
<evidence type="ECO:0000256" key="1">
    <source>
        <dbReference type="SAM" id="MobiDB-lite"/>
    </source>
</evidence>
<dbReference type="RefSeq" id="WP_170183946.1">
    <property type="nucleotide sequence ID" value="NZ_BAAARZ010000075.1"/>
</dbReference>
<gene>
    <name evidence="2" type="ORF">PHY01_47120</name>
</gene>
<dbReference type="EMBL" id="BJNG01000044">
    <property type="protein sequence ID" value="GEC22429.1"/>
    <property type="molecule type" value="Genomic_DNA"/>
</dbReference>